<dbReference type="PaxDb" id="9796-ENSECAP00000033431"/>
<evidence type="ECO:0000313" key="9">
    <source>
        <dbReference type="VGNC" id="VGNC:24140"/>
    </source>
</evidence>
<keyword evidence="4 6" id="KW-1133">Transmembrane helix</keyword>
<feature type="transmembrane region" description="Helical" evidence="6">
    <location>
        <begin position="162"/>
        <end position="190"/>
    </location>
</feature>
<feature type="transmembrane region" description="Helical" evidence="6">
    <location>
        <begin position="46"/>
        <end position="70"/>
    </location>
</feature>
<dbReference type="FunCoup" id="A0A3Q2HG69">
    <property type="interactions" value="116"/>
</dbReference>
<dbReference type="PANTHER" id="PTHR14198:SF18">
    <property type="entry name" value="TRANSMEMBRANE 4 L6 FAMILY MEMBER 1"/>
    <property type="match status" value="1"/>
</dbReference>
<evidence type="ECO:0000256" key="6">
    <source>
        <dbReference type="SAM" id="Phobius"/>
    </source>
</evidence>
<name>A0A3Q2HG69_HORSE</name>
<evidence type="ECO:0000313" key="7">
    <source>
        <dbReference type="Ensembl" id="ENSECAP00000033431.1"/>
    </source>
</evidence>
<comment type="subcellular location">
    <subcellularLocation>
        <location evidence="1">Membrane</location>
        <topology evidence="1">Multi-pass membrane protein</topology>
    </subcellularLocation>
</comment>
<evidence type="ECO:0000256" key="2">
    <source>
        <dbReference type="ARBA" id="ARBA00006193"/>
    </source>
</evidence>
<reference evidence="7 8" key="1">
    <citation type="journal article" date="2009" name="Science">
        <title>Genome sequence, comparative analysis, and population genetics of the domestic horse.</title>
        <authorList>
            <consortium name="Broad Institute Genome Sequencing Platform"/>
            <consortium name="Broad Institute Whole Genome Assembly Team"/>
            <person name="Wade C.M."/>
            <person name="Giulotto E."/>
            <person name="Sigurdsson S."/>
            <person name="Zoli M."/>
            <person name="Gnerre S."/>
            <person name="Imsland F."/>
            <person name="Lear T.L."/>
            <person name="Adelson D.L."/>
            <person name="Bailey E."/>
            <person name="Bellone R.R."/>
            <person name="Bloecker H."/>
            <person name="Distl O."/>
            <person name="Edgar R.C."/>
            <person name="Garber M."/>
            <person name="Leeb T."/>
            <person name="Mauceli E."/>
            <person name="MacLeod J.N."/>
            <person name="Penedo M.C.T."/>
            <person name="Raison J.M."/>
            <person name="Sharpe T."/>
            <person name="Vogel J."/>
            <person name="Andersson L."/>
            <person name="Antczak D.F."/>
            <person name="Biagi T."/>
            <person name="Binns M.M."/>
            <person name="Chowdhary B.P."/>
            <person name="Coleman S.J."/>
            <person name="Della Valle G."/>
            <person name="Fryc S."/>
            <person name="Guerin G."/>
            <person name="Hasegawa T."/>
            <person name="Hill E.W."/>
            <person name="Jurka J."/>
            <person name="Kiialainen A."/>
            <person name="Lindgren G."/>
            <person name="Liu J."/>
            <person name="Magnani E."/>
            <person name="Mickelson J.R."/>
            <person name="Murray J."/>
            <person name="Nergadze S.G."/>
            <person name="Onofrio R."/>
            <person name="Pedroni S."/>
            <person name="Piras M.F."/>
            <person name="Raudsepp T."/>
            <person name="Rocchi M."/>
            <person name="Roeed K.H."/>
            <person name="Ryder O.A."/>
            <person name="Searle S."/>
            <person name="Skow L."/>
            <person name="Swinburne J.E."/>
            <person name="Syvaenen A.C."/>
            <person name="Tozaki T."/>
            <person name="Valberg S.J."/>
            <person name="Vaudin M."/>
            <person name="White J.R."/>
            <person name="Zody M.C."/>
            <person name="Lander E.S."/>
            <person name="Lindblad-Toh K."/>
        </authorList>
    </citation>
    <scope>NUCLEOTIDE SEQUENCE [LARGE SCALE GENOMIC DNA]</scope>
    <source>
        <strain evidence="7 8">Thoroughbred</strain>
    </source>
</reference>
<dbReference type="VGNC" id="VGNC:24140">
    <property type="gene designation" value="TM4SF1"/>
</dbReference>
<evidence type="ECO:0000256" key="4">
    <source>
        <dbReference type="ARBA" id="ARBA00022989"/>
    </source>
</evidence>
<dbReference type="OMA" id="IYVHCIG"/>
<evidence type="ECO:0000256" key="1">
    <source>
        <dbReference type="ARBA" id="ARBA00004141"/>
    </source>
</evidence>
<protein>
    <submittedName>
        <fullName evidence="7">Transmembrane 4 L six family member 1</fullName>
    </submittedName>
</protein>
<dbReference type="Pfam" id="PF05805">
    <property type="entry name" value="L6_membrane"/>
    <property type="match status" value="1"/>
</dbReference>
<dbReference type="Ensembl" id="ENSECAT00000054921.3">
    <property type="protein sequence ID" value="ENSECAP00000033431.1"/>
    <property type="gene ID" value="ENSECAG00000019071.4"/>
</dbReference>
<dbReference type="Proteomes" id="UP000002281">
    <property type="component" value="Chromosome 16"/>
</dbReference>
<proteinExistence type="inferred from homology"/>
<dbReference type="InterPro" id="IPR008661">
    <property type="entry name" value="L6_membrane"/>
</dbReference>
<dbReference type="GeneTree" id="ENSGT01030000234590"/>
<organism evidence="7 8">
    <name type="scientific">Equus caballus</name>
    <name type="common">Horse</name>
    <dbReference type="NCBI Taxonomy" id="9796"/>
    <lineage>
        <taxon>Eukaryota</taxon>
        <taxon>Metazoa</taxon>
        <taxon>Chordata</taxon>
        <taxon>Craniata</taxon>
        <taxon>Vertebrata</taxon>
        <taxon>Euteleostomi</taxon>
        <taxon>Mammalia</taxon>
        <taxon>Eutheria</taxon>
        <taxon>Laurasiatheria</taxon>
        <taxon>Perissodactyla</taxon>
        <taxon>Equidae</taxon>
        <taxon>Equus</taxon>
    </lineage>
</organism>
<dbReference type="PANTHER" id="PTHR14198">
    <property type="entry name" value="TRANSMEMBRANE 4 L6 FAMILY MEMBER 1-RELATED"/>
    <property type="match status" value="1"/>
</dbReference>
<evidence type="ECO:0000256" key="5">
    <source>
        <dbReference type="ARBA" id="ARBA00023136"/>
    </source>
</evidence>
<gene>
    <name evidence="7 9" type="primary">TM4SF1</name>
</gene>
<feature type="transmembrane region" description="Helical" evidence="6">
    <location>
        <begin position="91"/>
        <end position="116"/>
    </location>
</feature>
<evidence type="ECO:0000256" key="3">
    <source>
        <dbReference type="ARBA" id="ARBA00022692"/>
    </source>
</evidence>
<comment type="similarity">
    <text evidence="2">Belongs to the L6 tetraspanin family.</text>
</comment>
<reference evidence="7" key="2">
    <citation type="submission" date="2025-08" db="UniProtKB">
        <authorList>
            <consortium name="Ensembl"/>
        </authorList>
    </citation>
    <scope>IDENTIFICATION</scope>
    <source>
        <strain evidence="7">Thoroughbred</strain>
    </source>
</reference>
<keyword evidence="3 6" id="KW-0812">Transmembrane</keyword>
<dbReference type="AlphaFoldDB" id="A0A3Q2HG69"/>
<dbReference type="STRING" id="9796.ENSECAP00000033431"/>
<dbReference type="GO" id="GO:0016020">
    <property type="term" value="C:membrane"/>
    <property type="evidence" value="ECO:0007669"/>
    <property type="project" value="UniProtKB-SubCell"/>
</dbReference>
<evidence type="ECO:0000313" key="8">
    <source>
        <dbReference type="Proteomes" id="UP000002281"/>
    </source>
</evidence>
<reference evidence="7" key="3">
    <citation type="submission" date="2025-09" db="UniProtKB">
        <authorList>
            <consortium name="Ensembl"/>
        </authorList>
    </citation>
    <scope>IDENTIFICATION</scope>
    <source>
        <strain evidence="7">Thoroughbred</strain>
    </source>
</reference>
<dbReference type="ExpressionAtlas" id="A0A3Q2HG69">
    <property type="expression patterns" value="baseline"/>
</dbReference>
<keyword evidence="5 6" id="KW-0472">Membrane</keyword>
<accession>A0A3Q2HG69</accession>
<dbReference type="InParanoid" id="A0A3Q2HG69"/>
<dbReference type="Bgee" id="ENSECAG00000019071">
    <property type="expression patterns" value="Expressed in articular cartilage of joint and 22 other cell types or tissues"/>
</dbReference>
<keyword evidence="8" id="KW-1185">Reference proteome</keyword>
<feature type="transmembrane region" description="Helical" evidence="6">
    <location>
        <begin position="12"/>
        <end position="31"/>
    </location>
</feature>
<sequence length="319" mass="34715">MCYGQCARCIGWSLLLFSILSIVANILLYFPNGETKYASENHLSRFVWLFSGIGGGGLLIFLPAFVFMGLEDEDCCGCCGHEKCGKRCAMLSSILAAVIGLAGSGYCVIVAALGLAEGPLCLDSSGQWNYTFASTNGEYLLNRSTWSQCTEPKHVVEWNVTLFSILLAFGGLEFILCVVQVINGIIGGICGFCNSRQQVRACVKMSSPGPSVFSYDNVLLFSSWRKEAESNTAPSPSSYFYFVFVAKRLQHSVLLLTGSFLEGRSGWVVSVVVLGSMYLGKRPFRVESTAPFTTPAFTAETQKKCPLFASLMFPTGIHK</sequence>